<organism evidence="2 3">
    <name type="scientific">Halobacteriovorax marinus</name>
    <dbReference type="NCBI Taxonomy" id="97084"/>
    <lineage>
        <taxon>Bacteria</taxon>
        <taxon>Pseudomonadati</taxon>
        <taxon>Bdellovibrionota</taxon>
        <taxon>Bacteriovoracia</taxon>
        <taxon>Bacteriovoracales</taxon>
        <taxon>Halobacteriovoraceae</taxon>
        <taxon>Halobacteriovorax</taxon>
    </lineage>
</organism>
<evidence type="ECO:0000313" key="2">
    <source>
        <dbReference type="EMBL" id="OUR94204.1"/>
    </source>
</evidence>
<feature type="chain" id="PRO_5013074002" description="Phosphate-selective porin O and P" evidence="1">
    <location>
        <begin position="19"/>
        <end position="390"/>
    </location>
</feature>
<protein>
    <recommendedName>
        <fullName evidence="4">Phosphate-selective porin O and P</fullName>
    </recommendedName>
</protein>
<evidence type="ECO:0008006" key="4">
    <source>
        <dbReference type="Google" id="ProtNLM"/>
    </source>
</evidence>
<comment type="caution">
    <text evidence="2">The sequence shown here is derived from an EMBL/GenBank/DDBJ whole genome shotgun (WGS) entry which is preliminary data.</text>
</comment>
<proteinExistence type="predicted"/>
<keyword evidence="1" id="KW-0732">Signal</keyword>
<dbReference type="AlphaFoldDB" id="A0A1Y5F3F0"/>
<gene>
    <name evidence="2" type="ORF">A9Q84_18040</name>
</gene>
<accession>A0A1Y5F3F0</accession>
<name>A0A1Y5F3F0_9BACT</name>
<evidence type="ECO:0000313" key="3">
    <source>
        <dbReference type="Proteomes" id="UP000196531"/>
    </source>
</evidence>
<evidence type="ECO:0000256" key="1">
    <source>
        <dbReference type="SAM" id="SignalP"/>
    </source>
</evidence>
<feature type="signal peptide" evidence="1">
    <location>
        <begin position="1"/>
        <end position="18"/>
    </location>
</feature>
<reference evidence="3" key="1">
    <citation type="journal article" date="2017" name="Proc. Natl. Acad. Sci. U.S.A.">
        <title>Simulation of Deepwater Horizon oil plume reveals substrate specialization within a complex community of hydrocarbon-degraders.</title>
        <authorList>
            <person name="Hu P."/>
            <person name="Dubinsky E.A."/>
            <person name="Probst A.J."/>
            <person name="Wang J."/>
            <person name="Sieber C.M.K."/>
            <person name="Tom L.M."/>
            <person name="Gardinali P."/>
            <person name="Banfield J.F."/>
            <person name="Atlas R.M."/>
            <person name="Andersen G.L."/>
        </authorList>
    </citation>
    <scope>NUCLEOTIDE SEQUENCE [LARGE SCALE GENOMIC DNA]</scope>
</reference>
<sequence>MKQILLVFLILIMSNSFALDTEVKGFVALNTFSYESVEDRDPTMKMGIGTIDLKFYFNHEDFSAKIKLDLDGQLDESNNLYEEAMVNWRPIRNWKFSIGKGKIRFHQMSYGVLESHYSDGGSVLGTTHGLRDQDRKIVAEVVYGGYRRGFRNYLSFYADTKQPSESRDSDNLIGYDTSTSSDPTLAGKGELTYETEKEINTRKDVGFSNKFFYYPRRGVEFGLGVLYRDRKVDFNDNWAFDFSGKYSTGAWEYVFELVYAYVSNHPNDKYAVEHQYEQMGQIQVLYQLTEMTKLKLNAEVALVNTQQFNRDNLPNGLGDRSPNFGNSIQTNNYKLDVGIIWKLAARVNFKVGALYERKYEWKALQSLGYTTGYAGFRDAWQLGSGINFWF</sequence>
<dbReference type="EMBL" id="MAAO01000011">
    <property type="protein sequence ID" value="OUR94204.1"/>
    <property type="molecule type" value="Genomic_DNA"/>
</dbReference>
<dbReference type="Proteomes" id="UP000196531">
    <property type="component" value="Unassembled WGS sequence"/>
</dbReference>